<evidence type="ECO:0000256" key="1">
    <source>
        <dbReference type="ARBA" id="ARBA00006242"/>
    </source>
</evidence>
<dbReference type="Pfam" id="PF00318">
    <property type="entry name" value="Ribosomal_S2"/>
    <property type="match status" value="1"/>
</dbReference>
<sequence length="260" mass="29081">MAVISMKQLLEAGVHFGHQTRRWNPKMAKYIFTERNGIHVIDLQQTVKLADQAYDFVRDAAANDAVVLFVGTKKQASEAIKEEAERAGQYYINHRWLGGTLTNWDTIQKRIRRFKEIKEMEANGTFEVLPKKEVALLNKQMARLEKFLGGIEDMPRIPDVMYVVDPHKEQIAVKEAKKLGIPVVAMVDTNTDPDDIDVIIPSNDDAIRAVKLITAKMADAIIEGHQGEDSVEAVEAELASEPASTESIEELVEVVEGDNA</sequence>
<evidence type="ECO:0000256" key="2">
    <source>
        <dbReference type="ARBA" id="ARBA00022980"/>
    </source>
</evidence>
<dbReference type="InterPro" id="IPR018130">
    <property type="entry name" value="Ribosomal_uS2_CS"/>
</dbReference>
<evidence type="ECO:0000256" key="5">
    <source>
        <dbReference type="HAMAP-Rule" id="MF_00291"/>
    </source>
</evidence>
<name>A0ABT9YPQ4_9STRE</name>
<comment type="caution">
    <text evidence="6">The sequence shown here is derived from an EMBL/GenBank/DDBJ whole genome shotgun (WGS) entry which is preliminary data.</text>
</comment>
<accession>A0ABT9YPQ4</accession>
<reference evidence="6 7" key="1">
    <citation type="submission" date="2023-07" db="EMBL/GenBank/DDBJ databases">
        <title>Genomic Encyclopedia of Type Strains, Phase IV (KMG-IV): sequencing the most valuable type-strain genomes for metagenomic binning, comparative biology and taxonomic classification.</title>
        <authorList>
            <person name="Goeker M."/>
        </authorList>
    </citation>
    <scope>NUCLEOTIDE SEQUENCE [LARGE SCALE GENOMIC DNA]</scope>
    <source>
        <strain evidence="6 7">DSM 105143</strain>
    </source>
</reference>
<dbReference type="RefSeq" id="WP_307121198.1">
    <property type="nucleotide sequence ID" value="NZ_JAUSTM010000004.1"/>
</dbReference>
<dbReference type="InterPro" id="IPR001865">
    <property type="entry name" value="Ribosomal_uS2"/>
</dbReference>
<dbReference type="InterPro" id="IPR005706">
    <property type="entry name" value="Ribosomal_uS2_bac/mit/plastid"/>
</dbReference>
<keyword evidence="3 5" id="KW-0687">Ribonucleoprotein</keyword>
<evidence type="ECO:0000313" key="7">
    <source>
        <dbReference type="Proteomes" id="UP001223079"/>
    </source>
</evidence>
<keyword evidence="7" id="KW-1185">Reference proteome</keyword>
<dbReference type="NCBIfam" id="TIGR01011">
    <property type="entry name" value="rpsB_bact"/>
    <property type="match status" value="1"/>
</dbReference>
<dbReference type="SUPFAM" id="SSF52313">
    <property type="entry name" value="Ribosomal protein S2"/>
    <property type="match status" value="1"/>
</dbReference>
<keyword evidence="2 5" id="KW-0689">Ribosomal protein</keyword>
<gene>
    <name evidence="5" type="primary">rpsB</name>
    <name evidence="6" type="ORF">J2S23_000504</name>
</gene>
<evidence type="ECO:0000313" key="6">
    <source>
        <dbReference type="EMBL" id="MDQ0221967.1"/>
    </source>
</evidence>
<dbReference type="PROSITE" id="PS00962">
    <property type="entry name" value="RIBOSOMAL_S2_1"/>
    <property type="match status" value="1"/>
</dbReference>
<dbReference type="HAMAP" id="MF_00291_B">
    <property type="entry name" value="Ribosomal_uS2_B"/>
    <property type="match status" value="1"/>
</dbReference>
<dbReference type="PANTHER" id="PTHR12534:SF0">
    <property type="entry name" value="SMALL RIBOSOMAL SUBUNIT PROTEIN US2M"/>
    <property type="match status" value="1"/>
</dbReference>
<comment type="similarity">
    <text evidence="1 5">Belongs to the universal ribosomal protein uS2 family.</text>
</comment>
<dbReference type="CDD" id="cd01425">
    <property type="entry name" value="RPS2"/>
    <property type="match status" value="1"/>
</dbReference>
<dbReference type="InterPro" id="IPR023591">
    <property type="entry name" value="Ribosomal_uS2_flav_dom_sf"/>
</dbReference>
<dbReference type="Proteomes" id="UP001223079">
    <property type="component" value="Unassembled WGS sequence"/>
</dbReference>
<dbReference type="GO" id="GO:0005840">
    <property type="term" value="C:ribosome"/>
    <property type="evidence" value="ECO:0007669"/>
    <property type="project" value="UniProtKB-KW"/>
</dbReference>
<evidence type="ECO:0000256" key="4">
    <source>
        <dbReference type="ARBA" id="ARBA00035256"/>
    </source>
</evidence>
<evidence type="ECO:0000256" key="3">
    <source>
        <dbReference type="ARBA" id="ARBA00023274"/>
    </source>
</evidence>
<dbReference type="Gene3D" id="3.40.50.10490">
    <property type="entry name" value="Glucose-6-phosphate isomerase like protein, domain 1"/>
    <property type="match status" value="1"/>
</dbReference>
<protein>
    <recommendedName>
        <fullName evidence="4 5">Small ribosomal subunit protein uS2</fullName>
    </recommendedName>
</protein>
<dbReference type="Gene3D" id="1.10.287.610">
    <property type="entry name" value="Helix hairpin bin"/>
    <property type="match status" value="1"/>
</dbReference>
<organism evidence="6 7">
    <name type="scientific">Streptococcus moroccensis</name>
    <dbReference type="NCBI Taxonomy" id="1451356"/>
    <lineage>
        <taxon>Bacteria</taxon>
        <taxon>Bacillati</taxon>
        <taxon>Bacillota</taxon>
        <taxon>Bacilli</taxon>
        <taxon>Lactobacillales</taxon>
        <taxon>Streptococcaceae</taxon>
        <taxon>Streptococcus</taxon>
    </lineage>
</organism>
<dbReference type="PANTHER" id="PTHR12534">
    <property type="entry name" value="30S RIBOSOMAL PROTEIN S2 PROKARYOTIC AND ORGANELLAR"/>
    <property type="match status" value="1"/>
</dbReference>
<dbReference type="PRINTS" id="PR00395">
    <property type="entry name" value="RIBOSOMALS2"/>
</dbReference>
<dbReference type="EMBL" id="JAUSTM010000004">
    <property type="protein sequence ID" value="MDQ0221967.1"/>
    <property type="molecule type" value="Genomic_DNA"/>
</dbReference>
<proteinExistence type="inferred from homology"/>